<reference evidence="2" key="2">
    <citation type="submission" date="2011-02" db="EMBL/GenBank/DDBJ databases">
        <title>The complete genome of Fluviicola taffensis DSM 16823.</title>
        <authorList>
            <consortium name="US DOE Joint Genome Institute (JGI-PGF)"/>
            <person name="Lucas S."/>
            <person name="Copeland A."/>
            <person name="Lapidus A."/>
            <person name="Bruce D."/>
            <person name="Goodwin L."/>
            <person name="Pitluck S."/>
            <person name="Kyrpides N."/>
            <person name="Mavromatis K."/>
            <person name="Ivanova N."/>
            <person name="Mikhailova N."/>
            <person name="Pagani I."/>
            <person name="Chertkov O."/>
            <person name="Detter J.C."/>
            <person name="Han C."/>
            <person name="Tapia R."/>
            <person name="Land M."/>
            <person name="Hauser L."/>
            <person name="Markowitz V."/>
            <person name="Cheng J.-F."/>
            <person name="Hugenholtz P."/>
            <person name="Woyke T."/>
            <person name="Wu D."/>
            <person name="Tindall B."/>
            <person name="Pomrenke H.G."/>
            <person name="Brambilla E."/>
            <person name="Klenk H.-P."/>
            <person name="Eisen J.A."/>
        </authorList>
    </citation>
    <scope>NUCLEOTIDE SEQUENCE [LARGE SCALE GENOMIC DNA]</scope>
    <source>
        <strain evidence="2">DSM 16823 / RW262 / RW262</strain>
    </source>
</reference>
<sequence length="142" mass="16644">MTKYSFENYREISIENYKELSDVFQKEMQKIAKSDSFYSNDGSIESFMGSCKAEFTNDSNLDLYDVVLTDHPEVVIYHFWKYFDEYGSLFYADSGEDVGVGMMDFNFVLTEGSIEQLKLCKELHESFYQDEALLPRINSWSE</sequence>
<keyword evidence="2" id="KW-1185">Reference proteome</keyword>
<reference evidence="1 2" key="1">
    <citation type="journal article" date="2011" name="Stand. Genomic Sci.">
        <title>Complete genome sequence of the gliding freshwater bacterium Fluviicola taffensis type strain (RW262).</title>
        <authorList>
            <person name="Woyke T."/>
            <person name="Chertkov O."/>
            <person name="Lapidus A."/>
            <person name="Nolan M."/>
            <person name="Lucas S."/>
            <person name="Del Rio T.G."/>
            <person name="Tice H."/>
            <person name="Cheng J.F."/>
            <person name="Tapia R."/>
            <person name="Han C."/>
            <person name="Goodwin L."/>
            <person name="Pitluck S."/>
            <person name="Liolios K."/>
            <person name="Pagani I."/>
            <person name="Ivanova N."/>
            <person name="Huntemann M."/>
            <person name="Mavromatis K."/>
            <person name="Mikhailova N."/>
            <person name="Pati A."/>
            <person name="Chen A."/>
            <person name="Palaniappan K."/>
            <person name="Land M."/>
            <person name="Hauser L."/>
            <person name="Brambilla E.M."/>
            <person name="Rohde M."/>
            <person name="Mwirichia R."/>
            <person name="Sikorski J."/>
            <person name="Tindall B.J."/>
            <person name="Goker M."/>
            <person name="Bristow J."/>
            <person name="Eisen J.A."/>
            <person name="Markowitz V."/>
            <person name="Hugenholtz P."/>
            <person name="Klenk H.P."/>
            <person name="Kyrpides N.C."/>
        </authorList>
    </citation>
    <scope>NUCLEOTIDE SEQUENCE [LARGE SCALE GENOMIC DNA]</scope>
    <source>
        <strain evidence="2">DSM 16823 / RW262 / RW262</strain>
    </source>
</reference>
<protein>
    <submittedName>
        <fullName evidence="1">Uncharacterized protein</fullName>
    </submittedName>
</protein>
<dbReference type="STRING" id="755732.Fluta_2572"/>
<proteinExistence type="predicted"/>
<dbReference type="Proteomes" id="UP000007463">
    <property type="component" value="Chromosome"/>
</dbReference>
<dbReference type="KEGG" id="fte:Fluta_2572"/>
<dbReference type="RefSeq" id="WP_013687326.1">
    <property type="nucleotide sequence ID" value="NC_015321.1"/>
</dbReference>
<dbReference type="HOGENOM" id="CLU_1812951_0_0_10"/>
<evidence type="ECO:0000313" key="2">
    <source>
        <dbReference type="Proteomes" id="UP000007463"/>
    </source>
</evidence>
<organism evidence="1 2">
    <name type="scientific">Fluviicola taffensis (strain DSM 16823 / NCIMB 13979 / RW262)</name>
    <dbReference type="NCBI Taxonomy" id="755732"/>
    <lineage>
        <taxon>Bacteria</taxon>
        <taxon>Pseudomonadati</taxon>
        <taxon>Bacteroidota</taxon>
        <taxon>Flavobacteriia</taxon>
        <taxon>Flavobacteriales</taxon>
        <taxon>Crocinitomicaceae</taxon>
        <taxon>Fluviicola</taxon>
    </lineage>
</organism>
<evidence type="ECO:0000313" key="1">
    <source>
        <dbReference type="EMBL" id="AEA44556.1"/>
    </source>
</evidence>
<gene>
    <name evidence="1" type="ordered locus">Fluta_2572</name>
</gene>
<name>F2IEL7_FLUTR</name>
<dbReference type="AlphaFoldDB" id="F2IEL7"/>
<accession>F2IEL7</accession>
<dbReference type="EMBL" id="CP002542">
    <property type="protein sequence ID" value="AEA44556.1"/>
    <property type="molecule type" value="Genomic_DNA"/>
</dbReference>